<dbReference type="AlphaFoldDB" id="A0A2B7WPK5"/>
<organism evidence="1 2">
    <name type="scientific">Polytolypa hystricis (strain UAMH7299)</name>
    <dbReference type="NCBI Taxonomy" id="1447883"/>
    <lineage>
        <taxon>Eukaryota</taxon>
        <taxon>Fungi</taxon>
        <taxon>Dikarya</taxon>
        <taxon>Ascomycota</taxon>
        <taxon>Pezizomycotina</taxon>
        <taxon>Eurotiomycetes</taxon>
        <taxon>Eurotiomycetidae</taxon>
        <taxon>Onygenales</taxon>
        <taxon>Onygenales incertae sedis</taxon>
        <taxon>Polytolypa</taxon>
    </lineage>
</organism>
<comment type="caution">
    <text evidence="1">The sequence shown here is derived from an EMBL/GenBank/DDBJ whole genome shotgun (WGS) entry which is preliminary data.</text>
</comment>
<accession>A0A2B7WPK5</accession>
<dbReference type="Proteomes" id="UP000224634">
    <property type="component" value="Unassembled WGS sequence"/>
</dbReference>
<evidence type="ECO:0000313" key="1">
    <source>
        <dbReference type="EMBL" id="PGG98705.1"/>
    </source>
</evidence>
<gene>
    <name evidence="1" type="ORF">AJ80_09478</name>
</gene>
<sequence length="120" mass="12759">MGVICDNMKNMTLDASDSKGKPMVGFLAKVPCAQRNCSATVVVGARAINSCKVVFGDDGPKACKAIVKKYFEECKVRDDGYKYSAIVTTDCLTWLIDYVSPPGESEDSDVPGAAPVLSLA</sequence>
<proteinExistence type="predicted"/>
<evidence type="ECO:0000313" key="2">
    <source>
        <dbReference type="Proteomes" id="UP000224634"/>
    </source>
</evidence>
<keyword evidence="2" id="KW-1185">Reference proteome</keyword>
<protein>
    <submittedName>
        <fullName evidence="1">Uncharacterized protein</fullName>
    </submittedName>
</protein>
<dbReference type="EMBL" id="PDNA01000287">
    <property type="protein sequence ID" value="PGG98705.1"/>
    <property type="molecule type" value="Genomic_DNA"/>
</dbReference>
<name>A0A2B7WPK5_POLH7</name>
<reference evidence="1 2" key="1">
    <citation type="submission" date="2017-10" db="EMBL/GenBank/DDBJ databases">
        <title>Comparative genomics in systemic dimorphic fungi from Ajellomycetaceae.</title>
        <authorList>
            <person name="Munoz J.F."/>
            <person name="Mcewen J.G."/>
            <person name="Clay O.K."/>
            <person name="Cuomo C.A."/>
        </authorList>
    </citation>
    <scope>NUCLEOTIDE SEQUENCE [LARGE SCALE GENOMIC DNA]</scope>
    <source>
        <strain evidence="1 2">UAMH7299</strain>
    </source>
</reference>